<dbReference type="InterPro" id="IPR007392">
    <property type="entry name" value="GD_AH_second"/>
</dbReference>
<keyword evidence="2 4" id="KW-0456">Lyase</keyword>
<comment type="similarity">
    <text evidence="1">Belongs to the UxaA family.</text>
</comment>
<dbReference type="InterPro" id="IPR044144">
    <property type="entry name" value="SAF_UxaA/GarD"/>
</dbReference>
<sequence length="501" mass="53166">MKTPIIILHERDNVGIARADIDTGDTILDDILAINAIKSGHKVATKDIKTGDSVLKFGQHIGTASTNIQRGEHVHIHNITAERKENANSASSKWQSSPPETKATFQGYVRADGSVGTRNYIGILTTVNCAATVARQIAEQAKTQLANYPNVDGVVALTHTTGCGTSSSGEGTDNLRRTIAGFAQHANFSAVLIIGLGCEANQLSVLLEKQSLTESDRLKTLQIQQVGGTRHAISQGLEIVENMMEEANKARRSEVSASHLSLGLQCGGSDALSGVTANPSLGVAVDMLVRQGGTAILAETPEIYGAEELLLNRAETETVSQDLLERIAWWEDYVARNKQELNNNPSPGNLAGGLTTILEKSLGAVAKSGSSPLCGVYQYAEIIKQKGLVFMDSPGYDPCSVTGEIASGANMICFTTGRGSVFGSKPVPSLKIASNSNLATYMDEDIDVDAGQVAMGTESVEDVGARIFQLILDTASGHQSKSEEFGFGDMEFVPWQIGATI</sequence>
<protein>
    <submittedName>
        <fullName evidence="4">Galactarate dehydratase</fullName>
        <ecNumber evidence="4">4.2.1.42</ecNumber>
    </submittedName>
</protein>
<dbReference type="EMBL" id="CP001678">
    <property type="protein sequence ID" value="ACT60440.1"/>
    <property type="molecule type" value="Genomic_DNA"/>
</dbReference>
<feature type="domain" description="SAF" evidence="3">
    <location>
        <begin position="12"/>
        <end position="80"/>
    </location>
</feature>
<dbReference type="OrthoDB" id="9804574at2"/>
<dbReference type="Proteomes" id="UP000002745">
    <property type="component" value="Chromosome"/>
</dbReference>
<name>C6XQE1_HIRBI</name>
<dbReference type="eggNOG" id="COG2721">
    <property type="taxonomic scope" value="Bacteria"/>
</dbReference>
<dbReference type="KEGG" id="hba:Hbal_2767"/>
<dbReference type="PANTHER" id="PTHR30536">
    <property type="entry name" value="ALTRONATE/GALACTARATE DEHYDRATASE"/>
    <property type="match status" value="1"/>
</dbReference>
<dbReference type="PANTHER" id="PTHR30536:SF5">
    <property type="entry name" value="ALTRONATE DEHYDRATASE"/>
    <property type="match status" value="1"/>
</dbReference>
<evidence type="ECO:0000256" key="2">
    <source>
        <dbReference type="ARBA" id="ARBA00023239"/>
    </source>
</evidence>
<dbReference type="CDD" id="cd11613">
    <property type="entry name" value="SAF_AH_GD"/>
    <property type="match status" value="1"/>
</dbReference>
<dbReference type="Pfam" id="PF08666">
    <property type="entry name" value="SAF"/>
    <property type="match status" value="1"/>
</dbReference>
<reference evidence="5" key="1">
    <citation type="journal article" date="2011" name="J. Bacteriol.">
        <title>Genome sequences of eight morphologically diverse alphaproteobacteria.</title>
        <authorList>
            <consortium name="US DOE Joint Genome Institute"/>
            <person name="Brown P.J."/>
            <person name="Kysela D.T."/>
            <person name="Buechlein A."/>
            <person name="Hemmerich C."/>
            <person name="Brun Y.V."/>
        </authorList>
    </citation>
    <scope>NUCLEOTIDE SEQUENCE [LARGE SCALE GENOMIC DNA]</scope>
    <source>
        <strain evidence="5">ATCC 49814 / DSM 5838 / IFAM 1418</strain>
    </source>
</reference>
<evidence type="ECO:0000313" key="4">
    <source>
        <dbReference type="EMBL" id="ACT60440.1"/>
    </source>
</evidence>
<keyword evidence="5" id="KW-1185">Reference proteome</keyword>
<dbReference type="GO" id="GO:0008867">
    <property type="term" value="F:galactarate dehydratase activity"/>
    <property type="evidence" value="ECO:0007669"/>
    <property type="project" value="UniProtKB-EC"/>
</dbReference>
<evidence type="ECO:0000256" key="1">
    <source>
        <dbReference type="ARBA" id="ARBA00010986"/>
    </source>
</evidence>
<gene>
    <name evidence="4" type="ordered locus">Hbal_2767</name>
</gene>
<proteinExistence type="inferred from homology"/>
<dbReference type="InterPro" id="IPR048332">
    <property type="entry name" value="GD_AH_C"/>
</dbReference>
<dbReference type="Pfam" id="PF04295">
    <property type="entry name" value="GD_AH_second"/>
    <property type="match status" value="1"/>
</dbReference>
<dbReference type="EC" id="4.2.1.42" evidence="4"/>
<accession>C6XQE1</accession>
<organism evidence="4 5">
    <name type="scientific">Hirschia baltica (strain ATCC 49814 / DSM 5838 / IFAM 1418)</name>
    <dbReference type="NCBI Taxonomy" id="582402"/>
    <lineage>
        <taxon>Bacteria</taxon>
        <taxon>Pseudomonadati</taxon>
        <taxon>Pseudomonadota</taxon>
        <taxon>Alphaproteobacteria</taxon>
        <taxon>Hyphomonadales</taxon>
        <taxon>Hyphomonadaceae</taxon>
        <taxon>Hirschia</taxon>
    </lineage>
</organism>
<dbReference type="STRING" id="582402.Hbal_2767"/>
<dbReference type="RefSeq" id="WP_015828590.1">
    <property type="nucleotide sequence ID" value="NC_012982.1"/>
</dbReference>
<dbReference type="InterPro" id="IPR013974">
    <property type="entry name" value="SAF"/>
</dbReference>
<evidence type="ECO:0000313" key="5">
    <source>
        <dbReference type="Proteomes" id="UP000002745"/>
    </source>
</evidence>
<dbReference type="GO" id="GO:0019698">
    <property type="term" value="P:D-galacturonate catabolic process"/>
    <property type="evidence" value="ECO:0007669"/>
    <property type="project" value="TreeGrafter"/>
</dbReference>
<dbReference type="HOGENOM" id="CLU_029189_0_0_5"/>
<dbReference type="AlphaFoldDB" id="C6XQE1"/>
<dbReference type="Pfam" id="PF20629">
    <property type="entry name" value="GD_AH_C"/>
    <property type="match status" value="1"/>
</dbReference>
<dbReference type="SMART" id="SM00858">
    <property type="entry name" value="SAF"/>
    <property type="match status" value="1"/>
</dbReference>
<evidence type="ECO:0000259" key="3">
    <source>
        <dbReference type="SMART" id="SM00858"/>
    </source>
</evidence>
<dbReference type="Gene3D" id="2.30.130.110">
    <property type="match status" value="1"/>
</dbReference>
<dbReference type="InterPro" id="IPR052172">
    <property type="entry name" value="UxaA_altronate/galactarate_dh"/>
</dbReference>